<dbReference type="AlphaFoldDB" id="A0A0C9SEK0"/>
<accession>A0A0C9SEK0</accession>
<proteinExistence type="evidence at transcript level"/>
<sequence>MNRWLPLCLLLGTLCLVSCAYDHDEAHREYELHGHCLAWCQWIPLRTTGCGRGCACHPNGNGGNFGICVDPNHPFPKNIAHSHYGFPEP</sequence>
<keyword evidence="1" id="KW-0732">Signal</keyword>
<feature type="signal peptide" evidence="1">
    <location>
        <begin position="1"/>
        <end position="20"/>
    </location>
</feature>
<evidence type="ECO:0000313" key="2">
    <source>
        <dbReference type="EMBL" id="JAG91573.1"/>
    </source>
</evidence>
<feature type="chain" id="PRO_5002202823" evidence="1">
    <location>
        <begin position="21"/>
        <end position="89"/>
    </location>
</feature>
<dbReference type="EMBL" id="GBZX01001167">
    <property type="protein sequence ID" value="JAG91573.1"/>
    <property type="molecule type" value="mRNA"/>
</dbReference>
<reference evidence="2" key="1">
    <citation type="journal article" date="2015" name="PLoS ONE">
        <title>An Insight into the Sialome of the Lone Star Tick, Amblyomma americanum, with a Glimpse on Its Time Dependent Gene Expression.</title>
        <authorList>
            <person name="Karim S."/>
            <person name="Ribeiro J.M."/>
        </authorList>
    </citation>
    <scope>NUCLEOTIDE SEQUENCE</scope>
    <source>
        <tissue evidence="2">Salivary gland</tissue>
    </source>
</reference>
<organism evidence="2">
    <name type="scientific">Amblyomma americanum</name>
    <name type="common">Lone star tick</name>
    <dbReference type="NCBI Taxonomy" id="6943"/>
    <lineage>
        <taxon>Eukaryota</taxon>
        <taxon>Metazoa</taxon>
        <taxon>Ecdysozoa</taxon>
        <taxon>Arthropoda</taxon>
        <taxon>Chelicerata</taxon>
        <taxon>Arachnida</taxon>
        <taxon>Acari</taxon>
        <taxon>Parasitiformes</taxon>
        <taxon>Ixodida</taxon>
        <taxon>Ixodoidea</taxon>
        <taxon>Ixodidae</taxon>
        <taxon>Amblyomminae</taxon>
        <taxon>Amblyomma</taxon>
    </lineage>
</organism>
<evidence type="ECO:0000256" key="1">
    <source>
        <dbReference type="SAM" id="SignalP"/>
    </source>
</evidence>
<protein>
    <submittedName>
        <fullName evidence="2">Putative secreted protein</fullName>
    </submittedName>
</protein>
<name>A0A0C9SEK0_AMBAM</name>